<evidence type="ECO:0000313" key="2">
    <source>
        <dbReference type="Proteomes" id="UP000067448"/>
    </source>
</evidence>
<comment type="caution">
    <text evidence="1">The sequence shown here is derived from an EMBL/GenBank/DDBJ whole genome shotgun (WGS) entry which is preliminary data.</text>
</comment>
<accession>A0A100JWX5</accession>
<dbReference type="Proteomes" id="UP000067448">
    <property type="component" value="Unassembled WGS sequence"/>
</dbReference>
<protein>
    <submittedName>
        <fullName evidence="1">Uncharacterized protein</fullName>
    </submittedName>
</protein>
<organism evidence="1 2">
    <name type="scientific">Streptomyces scabiei</name>
    <dbReference type="NCBI Taxonomy" id="1930"/>
    <lineage>
        <taxon>Bacteria</taxon>
        <taxon>Bacillati</taxon>
        <taxon>Actinomycetota</taxon>
        <taxon>Actinomycetes</taxon>
        <taxon>Kitasatosporales</taxon>
        <taxon>Streptomycetaceae</taxon>
        <taxon>Streptomyces</taxon>
    </lineage>
</organism>
<reference evidence="1 2" key="2">
    <citation type="journal article" date="2016" name="Genome Announc.">
        <title>Draft Genome Sequences of Streptomyces scabiei S58, Streptomyces turgidiscabies T45, and Streptomyces acidiscabies a10, the Pathogens of Potato Common Scab, Isolated in Japan.</title>
        <authorList>
            <person name="Tomihama T."/>
            <person name="Nishi Y."/>
            <person name="Sakai M."/>
            <person name="Ikenaga M."/>
            <person name="Okubo T."/>
            <person name="Ikeda S."/>
        </authorList>
    </citation>
    <scope>NUCLEOTIDE SEQUENCE [LARGE SCALE GENOMIC DNA]</scope>
    <source>
        <strain evidence="1 2">S58</strain>
    </source>
</reference>
<reference evidence="2" key="3">
    <citation type="submission" date="2016-02" db="EMBL/GenBank/DDBJ databases">
        <title>Draft genome of pathogenic Streptomyces sp. in Japan.</title>
        <authorList>
            <person name="Tomihama T."/>
            <person name="Ikenaga M."/>
            <person name="Sakai M."/>
            <person name="Okubo T."/>
            <person name="Ikeda S."/>
        </authorList>
    </citation>
    <scope>NUCLEOTIDE SEQUENCE [LARGE SCALE GENOMIC DNA]</scope>
    <source>
        <strain evidence="2">S58</strain>
    </source>
</reference>
<reference evidence="2" key="1">
    <citation type="submission" date="2015-11" db="EMBL/GenBank/DDBJ databases">
        <authorList>
            <consortium name="Cross-ministerial Strategic Innovation Promotion Program (SIP) consortium"/>
            <person name="Tomihama T."/>
            <person name="Ikenaga M."/>
            <person name="Sakai M."/>
            <person name="Okubo T."/>
            <person name="Ikeda S."/>
        </authorList>
    </citation>
    <scope>NUCLEOTIDE SEQUENCE [LARGE SCALE GENOMIC DNA]</scope>
    <source>
        <strain evidence="2">S58</strain>
    </source>
</reference>
<gene>
    <name evidence="1" type="ORF">SsS58_07628</name>
</gene>
<evidence type="ECO:0000313" key="1">
    <source>
        <dbReference type="EMBL" id="GAQ67182.1"/>
    </source>
</evidence>
<dbReference type="AlphaFoldDB" id="A0A100JWX5"/>
<sequence>MMVPTKSEFVPRVAELPTFQKTLQACAPLMSLTLLFEAVISVSVVWKMKTALGSPWALSVSSPVIPNVGFE</sequence>
<proteinExistence type="predicted"/>
<name>A0A100JWX5_STRSC</name>
<dbReference type="EMBL" id="BCMM01000052">
    <property type="protein sequence ID" value="GAQ67182.1"/>
    <property type="molecule type" value="Genomic_DNA"/>
</dbReference>